<feature type="compositionally biased region" description="Low complexity" evidence="1">
    <location>
        <begin position="279"/>
        <end position="296"/>
    </location>
</feature>
<feature type="compositionally biased region" description="Basic residues" evidence="1">
    <location>
        <begin position="188"/>
        <end position="198"/>
    </location>
</feature>
<sequence length="296" mass="32584">LVLPISSYSLFFPLKKPHLGHCHREKQQAKRREEGVRSLDLHQSRRRLHQIYSRSGSDLSPVPLQIQQPPPAVRTASAATGSRRQQTSAAPCSVASLAAAHRATFRRPRQDDNSSTQQLLRRRAAEAWWAHNSQISPISPRCVQQQQPLPDEEIRPGSAKICRAHSTRSLLSAVRQRSTAVVRSLKTPTRRRPPSLTRRRLHAAVVPNGQRCRPPESPTGSPLPRLRIWFPAATAARRSRRPPALPRRRRLPPSSAPADRPPPREPPAAAHDPPPPACAKPLLASAASAASAAPLG</sequence>
<feature type="region of interest" description="Disordered" evidence="1">
    <location>
        <begin position="52"/>
        <end position="92"/>
    </location>
</feature>
<feature type="compositionally biased region" description="Basic residues" evidence="1">
    <location>
        <begin position="237"/>
        <end position="251"/>
    </location>
</feature>
<feature type="non-terminal residue" evidence="2">
    <location>
        <position position="1"/>
    </location>
</feature>
<dbReference type="EMBL" id="GDJX01006243">
    <property type="protein sequence ID" value="JAT61693.1"/>
    <property type="molecule type" value="Transcribed_RNA"/>
</dbReference>
<evidence type="ECO:0000256" key="1">
    <source>
        <dbReference type="SAM" id="MobiDB-lite"/>
    </source>
</evidence>
<name>A0A1D1Z468_9ARAE</name>
<gene>
    <name evidence="2" type="ORF">g.100958</name>
</gene>
<feature type="compositionally biased region" description="Polar residues" evidence="1">
    <location>
        <begin position="170"/>
        <end position="181"/>
    </location>
</feature>
<dbReference type="AlphaFoldDB" id="A0A1D1Z468"/>
<protein>
    <submittedName>
        <fullName evidence="2">Uncharacterized protein</fullName>
    </submittedName>
</protein>
<accession>A0A1D1Z468</accession>
<feature type="compositionally biased region" description="Polar residues" evidence="1">
    <location>
        <begin position="77"/>
        <end position="87"/>
    </location>
</feature>
<feature type="region of interest" description="Disordered" evidence="1">
    <location>
        <begin position="208"/>
        <end position="227"/>
    </location>
</feature>
<organism evidence="2">
    <name type="scientific">Anthurium amnicola</name>
    <dbReference type="NCBI Taxonomy" id="1678845"/>
    <lineage>
        <taxon>Eukaryota</taxon>
        <taxon>Viridiplantae</taxon>
        <taxon>Streptophyta</taxon>
        <taxon>Embryophyta</taxon>
        <taxon>Tracheophyta</taxon>
        <taxon>Spermatophyta</taxon>
        <taxon>Magnoliopsida</taxon>
        <taxon>Liliopsida</taxon>
        <taxon>Araceae</taxon>
        <taxon>Pothoideae</taxon>
        <taxon>Potheae</taxon>
        <taxon>Anthurium</taxon>
    </lineage>
</organism>
<reference evidence="2" key="1">
    <citation type="submission" date="2015-07" db="EMBL/GenBank/DDBJ databases">
        <title>Transcriptome Assembly of Anthurium amnicola.</title>
        <authorList>
            <person name="Suzuki J."/>
        </authorList>
    </citation>
    <scope>NUCLEOTIDE SEQUENCE</scope>
</reference>
<evidence type="ECO:0000313" key="2">
    <source>
        <dbReference type="EMBL" id="JAT61693.1"/>
    </source>
</evidence>
<feature type="region of interest" description="Disordered" evidence="1">
    <location>
        <begin position="234"/>
        <end position="296"/>
    </location>
</feature>
<proteinExistence type="predicted"/>
<feature type="region of interest" description="Disordered" evidence="1">
    <location>
        <begin position="170"/>
        <end position="198"/>
    </location>
</feature>